<comment type="caution">
    <text evidence="1">The sequence shown here is derived from an EMBL/GenBank/DDBJ whole genome shotgun (WGS) entry which is preliminary data.</text>
</comment>
<protein>
    <recommendedName>
        <fullName evidence="3">Reverse transcriptase domain-containing protein</fullName>
    </recommendedName>
</protein>
<sequence>MYRQVLIAPEDQNFQRIVWRYNSSDEIREYKLNTVTYGLSSASFLATRCLKQIAINCADDPAITKILEDDVYMDDDTNFEIAADETAKVLGLIWNSASDTFNFKVTLNLSPPFIKRRILSESARIFDPLGLLSPRTVWIKIFYQKLWLVKGDWDSPIPSHLVNDWTKFQEAFNRISNYEIPRSVTPLSDGVIQMHGFSDASSLAYAAAIYCRQAHGDTIEVNLLVSKTRVAPIKQVSIPRLELCAPHLLANLFRTVLKTLDKYNFDIFAWTDSKVVLSWLCTHPRKWKTFVANRTFQILEVFPSSQWNHVPSNALHI</sequence>
<dbReference type="PANTHER" id="PTHR47331">
    <property type="entry name" value="PHD-TYPE DOMAIN-CONTAINING PROTEIN"/>
    <property type="match status" value="1"/>
</dbReference>
<dbReference type="GO" id="GO:0071897">
    <property type="term" value="P:DNA biosynthetic process"/>
    <property type="evidence" value="ECO:0007669"/>
    <property type="project" value="UniProtKB-ARBA"/>
</dbReference>
<proteinExistence type="predicted"/>
<dbReference type="Proteomes" id="UP000499080">
    <property type="component" value="Unassembled WGS sequence"/>
</dbReference>
<organism evidence="1 2">
    <name type="scientific">Araneus ventricosus</name>
    <name type="common">Orbweaver spider</name>
    <name type="synonym">Epeira ventricosa</name>
    <dbReference type="NCBI Taxonomy" id="182803"/>
    <lineage>
        <taxon>Eukaryota</taxon>
        <taxon>Metazoa</taxon>
        <taxon>Ecdysozoa</taxon>
        <taxon>Arthropoda</taxon>
        <taxon>Chelicerata</taxon>
        <taxon>Arachnida</taxon>
        <taxon>Araneae</taxon>
        <taxon>Araneomorphae</taxon>
        <taxon>Entelegynae</taxon>
        <taxon>Araneoidea</taxon>
        <taxon>Araneidae</taxon>
        <taxon>Araneus</taxon>
    </lineage>
</organism>
<dbReference type="InterPro" id="IPR008042">
    <property type="entry name" value="Retrotrans_Pao"/>
</dbReference>
<gene>
    <name evidence="1" type="ORF">AVEN_145721_1</name>
</gene>
<dbReference type="AlphaFoldDB" id="A0A4Y2AFW3"/>
<dbReference type="Pfam" id="PF05380">
    <property type="entry name" value="Peptidase_A17"/>
    <property type="match status" value="1"/>
</dbReference>
<dbReference type="InterPro" id="IPR043502">
    <property type="entry name" value="DNA/RNA_pol_sf"/>
</dbReference>
<dbReference type="OrthoDB" id="6431215at2759"/>
<dbReference type="PANTHER" id="PTHR47331:SF4">
    <property type="entry name" value="PEPTIDASE S1 DOMAIN-CONTAINING PROTEIN"/>
    <property type="match status" value="1"/>
</dbReference>
<dbReference type="EMBL" id="BGPR01080439">
    <property type="protein sequence ID" value="GBL78742.1"/>
    <property type="molecule type" value="Genomic_DNA"/>
</dbReference>
<evidence type="ECO:0000313" key="1">
    <source>
        <dbReference type="EMBL" id="GBL78742.1"/>
    </source>
</evidence>
<keyword evidence="2" id="KW-1185">Reference proteome</keyword>
<dbReference type="SUPFAM" id="SSF56672">
    <property type="entry name" value="DNA/RNA polymerases"/>
    <property type="match status" value="1"/>
</dbReference>
<feature type="non-terminal residue" evidence="1">
    <location>
        <position position="317"/>
    </location>
</feature>
<name>A0A4Y2AFW3_ARAVE</name>
<reference evidence="1 2" key="1">
    <citation type="journal article" date="2019" name="Sci. Rep.">
        <title>Orb-weaving spider Araneus ventricosus genome elucidates the spidroin gene catalogue.</title>
        <authorList>
            <person name="Kono N."/>
            <person name="Nakamura H."/>
            <person name="Ohtoshi R."/>
            <person name="Moran D.A.P."/>
            <person name="Shinohara A."/>
            <person name="Yoshida Y."/>
            <person name="Fujiwara M."/>
            <person name="Mori M."/>
            <person name="Tomita M."/>
            <person name="Arakawa K."/>
        </authorList>
    </citation>
    <scope>NUCLEOTIDE SEQUENCE [LARGE SCALE GENOMIC DNA]</scope>
</reference>
<accession>A0A4Y2AFW3</accession>
<evidence type="ECO:0008006" key="3">
    <source>
        <dbReference type="Google" id="ProtNLM"/>
    </source>
</evidence>
<evidence type="ECO:0000313" key="2">
    <source>
        <dbReference type="Proteomes" id="UP000499080"/>
    </source>
</evidence>